<proteinExistence type="predicted"/>
<organism evidence="2 3">
    <name type="scientific">Ceriporiopsis subvermispora (strain B)</name>
    <name type="common">White-rot fungus</name>
    <name type="synonym">Gelatoporia subvermispora</name>
    <dbReference type="NCBI Taxonomy" id="914234"/>
    <lineage>
        <taxon>Eukaryota</taxon>
        <taxon>Fungi</taxon>
        <taxon>Dikarya</taxon>
        <taxon>Basidiomycota</taxon>
        <taxon>Agaricomycotina</taxon>
        <taxon>Agaricomycetes</taxon>
        <taxon>Polyporales</taxon>
        <taxon>Gelatoporiaceae</taxon>
        <taxon>Gelatoporia</taxon>
    </lineage>
</organism>
<accession>M2QEK3</accession>
<evidence type="ECO:0000256" key="1">
    <source>
        <dbReference type="SAM" id="MobiDB-lite"/>
    </source>
</evidence>
<protein>
    <submittedName>
        <fullName evidence="2">Uncharacterized protein</fullName>
    </submittedName>
</protein>
<name>M2QEK3_CERS8</name>
<feature type="region of interest" description="Disordered" evidence="1">
    <location>
        <begin position="77"/>
        <end position="99"/>
    </location>
</feature>
<dbReference type="Proteomes" id="UP000016930">
    <property type="component" value="Unassembled WGS sequence"/>
</dbReference>
<dbReference type="HOGENOM" id="CLU_1539826_0_0_1"/>
<evidence type="ECO:0000313" key="2">
    <source>
        <dbReference type="EMBL" id="EMD30420.1"/>
    </source>
</evidence>
<feature type="region of interest" description="Disordered" evidence="1">
    <location>
        <begin position="42"/>
        <end position="63"/>
    </location>
</feature>
<reference evidence="2 3" key="1">
    <citation type="journal article" date="2012" name="Proc. Natl. Acad. Sci. U.S.A.">
        <title>Comparative genomics of Ceriporiopsis subvermispora and Phanerochaete chrysosporium provide insight into selective ligninolysis.</title>
        <authorList>
            <person name="Fernandez-Fueyo E."/>
            <person name="Ruiz-Duenas F.J."/>
            <person name="Ferreira P."/>
            <person name="Floudas D."/>
            <person name="Hibbett D.S."/>
            <person name="Canessa P."/>
            <person name="Larrondo L.F."/>
            <person name="James T.Y."/>
            <person name="Seelenfreund D."/>
            <person name="Lobos S."/>
            <person name="Polanco R."/>
            <person name="Tello M."/>
            <person name="Honda Y."/>
            <person name="Watanabe T."/>
            <person name="Watanabe T."/>
            <person name="Ryu J.S."/>
            <person name="Kubicek C.P."/>
            <person name="Schmoll M."/>
            <person name="Gaskell J."/>
            <person name="Hammel K.E."/>
            <person name="St John F.J."/>
            <person name="Vanden Wymelenberg A."/>
            <person name="Sabat G."/>
            <person name="Splinter BonDurant S."/>
            <person name="Syed K."/>
            <person name="Yadav J.S."/>
            <person name="Doddapaneni H."/>
            <person name="Subramanian V."/>
            <person name="Lavin J.L."/>
            <person name="Oguiza J.A."/>
            <person name="Perez G."/>
            <person name="Pisabarro A.G."/>
            <person name="Ramirez L."/>
            <person name="Santoyo F."/>
            <person name="Master E."/>
            <person name="Coutinho P.M."/>
            <person name="Henrissat B."/>
            <person name="Lombard V."/>
            <person name="Magnuson J.K."/>
            <person name="Kuees U."/>
            <person name="Hori C."/>
            <person name="Igarashi K."/>
            <person name="Samejima M."/>
            <person name="Held B.W."/>
            <person name="Barry K.W."/>
            <person name="LaButti K.M."/>
            <person name="Lapidus A."/>
            <person name="Lindquist E.A."/>
            <person name="Lucas S.M."/>
            <person name="Riley R."/>
            <person name="Salamov A.A."/>
            <person name="Hoffmeister D."/>
            <person name="Schwenk D."/>
            <person name="Hadar Y."/>
            <person name="Yarden O."/>
            <person name="de Vries R.P."/>
            <person name="Wiebenga A."/>
            <person name="Stenlid J."/>
            <person name="Eastwood D."/>
            <person name="Grigoriev I.V."/>
            <person name="Berka R.M."/>
            <person name="Blanchette R.A."/>
            <person name="Kersten P."/>
            <person name="Martinez A.T."/>
            <person name="Vicuna R."/>
            <person name="Cullen D."/>
        </authorList>
    </citation>
    <scope>NUCLEOTIDE SEQUENCE [LARGE SCALE GENOMIC DNA]</scope>
    <source>
        <strain evidence="2 3">B</strain>
    </source>
</reference>
<gene>
    <name evidence="2" type="ORF">CERSUDRAFT_101401</name>
</gene>
<evidence type="ECO:0000313" key="3">
    <source>
        <dbReference type="Proteomes" id="UP000016930"/>
    </source>
</evidence>
<dbReference type="AlphaFoldDB" id="M2QEK3"/>
<sequence>MRPPRCEHASGVLSHSCRLRALATRPANDRCTPAHSRLSALGGRQHISLAGRPRPADSGLARTHTLDVPSAALTRPRSGFLSAAEPPRPRRRAQTPASSLTCSTIDDWQQSRPVRGRWRQGLAQRLLRATQAGAASSRFSILVPRCLVLGFWFLLLAAARAEAEEERTGTLLVW</sequence>
<keyword evidence="3" id="KW-1185">Reference proteome</keyword>
<dbReference type="EMBL" id="KB446174">
    <property type="protein sequence ID" value="EMD30420.1"/>
    <property type="molecule type" value="Genomic_DNA"/>
</dbReference>